<sequence>MIEDTTNEIIRNMIASATTYLVILIQFE</sequence>
<dbReference type="OrthoDB" id="6604268at2759"/>
<accession>A0A9P0H3U0</accession>
<dbReference type="EMBL" id="OV725079">
    <property type="protein sequence ID" value="CAH1394846.1"/>
    <property type="molecule type" value="Genomic_DNA"/>
</dbReference>
<name>A0A9P0H3U0_NEZVI</name>
<dbReference type="AlphaFoldDB" id="A0A9P0H3U0"/>
<gene>
    <name evidence="1" type="ORF">NEZAVI_LOCUS5242</name>
</gene>
<keyword evidence="2" id="KW-1185">Reference proteome</keyword>
<evidence type="ECO:0000313" key="2">
    <source>
        <dbReference type="Proteomes" id="UP001152798"/>
    </source>
</evidence>
<dbReference type="Proteomes" id="UP001152798">
    <property type="component" value="Chromosome 3"/>
</dbReference>
<evidence type="ECO:0000313" key="1">
    <source>
        <dbReference type="EMBL" id="CAH1394846.1"/>
    </source>
</evidence>
<protein>
    <submittedName>
        <fullName evidence="1">Uncharacterized protein</fullName>
    </submittedName>
</protein>
<proteinExistence type="predicted"/>
<reference evidence="1" key="1">
    <citation type="submission" date="2022-01" db="EMBL/GenBank/DDBJ databases">
        <authorList>
            <person name="King R."/>
        </authorList>
    </citation>
    <scope>NUCLEOTIDE SEQUENCE</scope>
</reference>
<organism evidence="1 2">
    <name type="scientific">Nezara viridula</name>
    <name type="common">Southern green stink bug</name>
    <name type="synonym">Cimex viridulus</name>
    <dbReference type="NCBI Taxonomy" id="85310"/>
    <lineage>
        <taxon>Eukaryota</taxon>
        <taxon>Metazoa</taxon>
        <taxon>Ecdysozoa</taxon>
        <taxon>Arthropoda</taxon>
        <taxon>Hexapoda</taxon>
        <taxon>Insecta</taxon>
        <taxon>Pterygota</taxon>
        <taxon>Neoptera</taxon>
        <taxon>Paraneoptera</taxon>
        <taxon>Hemiptera</taxon>
        <taxon>Heteroptera</taxon>
        <taxon>Panheteroptera</taxon>
        <taxon>Pentatomomorpha</taxon>
        <taxon>Pentatomoidea</taxon>
        <taxon>Pentatomidae</taxon>
        <taxon>Pentatominae</taxon>
        <taxon>Nezara</taxon>
    </lineage>
</organism>